<organism evidence="2">
    <name type="scientific">Zea mays</name>
    <name type="common">Maize</name>
    <dbReference type="NCBI Taxonomy" id="4577"/>
    <lineage>
        <taxon>Eukaryota</taxon>
        <taxon>Viridiplantae</taxon>
        <taxon>Streptophyta</taxon>
        <taxon>Embryophyta</taxon>
        <taxon>Tracheophyta</taxon>
        <taxon>Spermatophyta</taxon>
        <taxon>Magnoliopsida</taxon>
        <taxon>Liliopsida</taxon>
        <taxon>Poales</taxon>
        <taxon>Poaceae</taxon>
        <taxon>PACMAD clade</taxon>
        <taxon>Panicoideae</taxon>
        <taxon>Andropogonodae</taxon>
        <taxon>Andropogoneae</taxon>
        <taxon>Tripsacinae</taxon>
        <taxon>Zea</taxon>
    </lineage>
</organism>
<protein>
    <submittedName>
        <fullName evidence="2">Uncharacterized protein</fullName>
    </submittedName>
</protein>
<dbReference type="EMBL" id="EU964662">
    <property type="protein sequence ID" value="ACG36780.1"/>
    <property type="molecule type" value="mRNA"/>
</dbReference>
<name>B6TI47_MAIZE</name>
<dbReference type="AlphaFoldDB" id="B6TI47"/>
<reference evidence="2" key="1">
    <citation type="journal article" date="2009" name="Plant Mol. Biol.">
        <title>Insights into corn genes derived from large-scale cDNA sequencing.</title>
        <authorList>
            <person name="Alexandrov N.N."/>
            <person name="Brover V.V."/>
            <person name="Freidin S."/>
            <person name="Troukhan M.E."/>
            <person name="Tatarinova T.V."/>
            <person name="Zhang H."/>
            <person name="Swaller T.J."/>
            <person name="Lu Y.P."/>
            <person name="Bouck J."/>
            <person name="Flavell R.B."/>
            <person name="Feldmann K.A."/>
        </authorList>
    </citation>
    <scope>NUCLEOTIDE SEQUENCE</scope>
</reference>
<feature type="region of interest" description="Disordered" evidence="1">
    <location>
        <begin position="108"/>
        <end position="159"/>
    </location>
</feature>
<evidence type="ECO:0000256" key="1">
    <source>
        <dbReference type="SAM" id="MobiDB-lite"/>
    </source>
</evidence>
<evidence type="ECO:0000313" key="2">
    <source>
        <dbReference type="EMBL" id="ACG36780.1"/>
    </source>
</evidence>
<sequence length="180" mass="19346">MTLFQIDKLETGLANDAIMELHTITEMMEAQTKRHQLCQPAEALARSGEHGRHACTGGGGVQRQKRLHAEARLDGRPGRVTSVSPPRQSSTTLCLAYYSIRKQAGSRVAAGGAVPEKARRSSQCAPKRRTRGSRGSREGGGGAKKGGRRAEQRPYGGHRAWWGGGGDGVFRSTLLPMATL</sequence>
<proteinExistence type="evidence at transcript level"/>
<accession>B6TI47</accession>